<proteinExistence type="inferred from homology"/>
<organism evidence="5 6">
    <name type="scientific">Carnegiea gigantea</name>
    <dbReference type="NCBI Taxonomy" id="171969"/>
    <lineage>
        <taxon>Eukaryota</taxon>
        <taxon>Viridiplantae</taxon>
        <taxon>Streptophyta</taxon>
        <taxon>Embryophyta</taxon>
        <taxon>Tracheophyta</taxon>
        <taxon>Spermatophyta</taxon>
        <taxon>Magnoliopsida</taxon>
        <taxon>eudicotyledons</taxon>
        <taxon>Gunneridae</taxon>
        <taxon>Pentapetalae</taxon>
        <taxon>Caryophyllales</taxon>
        <taxon>Cactineae</taxon>
        <taxon>Cactaceae</taxon>
        <taxon>Cactoideae</taxon>
        <taxon>Echinocereeae</taxon>
        <taxon>Carnegiea</taxon>
    </lineage>
</organism>
<feature type="region of interest" description="Disordered" evidence="4">
    <location>
        <begin position="335"/>
        <end position="381"/>
    </location>
</feature>
<evidence type="ECO:0000256" key="1">
    <source>
        <dbReference type="ARBA" id="ARBA00009257"/>
    </source>
</evidence>
<dbReference type="AlphaFoldDB" id="A0A9Q1JV32"/>
<evidence type="ECO:0000256" key="2">
    <source>
        <dbReference type="ARBA" id="ARBA00022574"/>
    </source>
</evidence>
<dbReference type="InterPro" id="IPR015943">
    <property type="entry name" value="WD40/YVTN_repeat-like_dom_sf"/>
</dbReference>
<evidence type="ECO:0000256" key="3">
    <source>
        <dbReference type="ARBA" id="ARBA00022737"/>
    </source>
</evidence>
<keyword evidence="3" id="KW-0677">Repeat</keyword>
<dbReference type="FunFam" id="1.25.10.10:FF:000145">
    <property type="entry name" value="Regulatory-associated protein of TOR 1"/>
    <property type="match status" value="1"/>
</dbReference>
<dbReference type="SUPFAM" id="SSF50978">
    <property type="entry name" value="WD40 repeat-like"/>
    <property type="match status" value="1"/>
</dbReference>
<gene>
    <name evidence="5" type="ORF">Cgig2_009620</name>
</gene>
<dbReference type="GO" id="GO:0030307">
    <property type="term" value="P:positive regulation of cell growth"/>
    <property type="evidence" value="ECO:0007669"/>
    <property type="project" value="TreeGrafter"/>
</dbReference>
<dbReference type="GO" id="GO:0071230">
    <property type="term" value="P:cellular response to amino acid stimulus"/>
    <property type="evidence" value="ECO:0007669"/>
    <property type="project" value="TreeGrafter"/>
</dbReference>
<sequence>MLNSIVIEMLLRASRQVLLSQCHRFRALVLLGRFLDMGPWAVDLALSVGIFPYVLKLLQTTTPELRQILVFIWTKILALDKSCQVDLVKDGGHTYFIRFLDSMEAYPEQRAMAAFVLAVIVDGHRRGQEACTEAGLLDVCLKHVQASTPNDAQSEPLFLQWVCLCLGKLWEDFPEAQIAGRQAGAAAVLGYLLSEPQPEVRASAAFALGTLLDLGFESVGDGGDEECDDDDKFRTEISIIKSLLSVVSDGSPLVRAEVAVALARFAFGHNKHLKSVAATYCRCQPGSGLSTLPLAHITGGGSGYTTPSHYMPQGSIIASQIGPVLRVGGDGTSVVRDGRVSTSSPLVTSGIMHGSPLSDDSSQHSESGASNDAVSNGLINHPRPQPLDNGIYLECISSMSTLSKDPSPRIARLGRRVLSIIGIEQVVMRPIRHSAGAVRASEPTSSGGSRLSGLVRSSSWFDMNAGHLPLTFRTPPVSPPRTNYFPGIRRVSSLELRPHLLSLPEPGLADPLLGYSASSGNTERSLLPRSSMYNWSCGHFSKPLLIASEDSEELLARREAKEKLALDLITKCQHYSVNRLNNQIASWDTKFETGTKTALLQPFSPVVVAADQNERIRVWNYEEPALLNSFDNHEFHDKGISKLCLVNEFDDSLLLIASANGNIRIWKDYMQKGQQKLVTAFSSIPVHGHGTRNVDAVVDWQQQSGCLFTSGEMSSVKVWDLDKEQLVHSIPLSSDSITSAVAASQVHGGQFAAGFVDGSVRLFDIRTPEMIVCTAHPHMQRVERVVGIGFQPGLDPAKIVSASQAGDIQFLDIRNHREAYLTIDAHRGSLTALAVHRHAPIIASGSAKQLIKVFNLEGDQLGTIRYHPTFMAQKIGPVNCLTFHPYQVLLAAGAADPFVALYADDNNPTR</sequence>
<dbReference type="InterPro" id="IPR004083">
    <property type="entry name" value="Raptor"/>
</dbReference>
<protein>
    <recommendedName>
        <fullName evidence="7">Regulatory-associated protein of TOR 1-like</fullName>
    </recommendedName>
</protein>
<dbReference type="InterPro" id="IPR001680">
    <property type="entry name" value="WD40_rpt"/>
</dbReference>
<dbReference type="Pfam" id="PF00400">
    <property type="entry name" value="WD40"/>
    <property type="match status" value="1"/>
</dbReference>
<dbReference type="InterPro" id="IPR036322">
    <property type="entry name" value="WD40_repeat_dom_sf"/>
</dbReference>
<evidence type="ECO:0000313" key="6">
    <source>
        <dbReference type="Proteomes" id="UP001153076"/>
    </source>
</evidence>
<dbReference type="GO" id="GO:0005737">
    <property type="term" value="C:cytoplasm"/>
    <property type="evidence" value="ECO:0007669"/>
    <property type="project" value="TreeGrafter"/>
</dbReference>
<dbReference type="SMART" id="SM00320">
    <property type="entry name" value="WD40"/>
    <property type="match status" value="5"/>
</dbReference>
<dbReference type="InterPro" id="IPR016024">
    <property type="entry name" value="ARM-type_fold"/>
</dbReference>
<dbReference type="FunFam" id="2.130.10.10:FF:000571">
    <property type="entry name" value="Regulatory-associated protein of TOR 2"/>
    <property type="match status" value="1"/>
</dbReference>
<dbReference type="GO" id="GO:0031929">
    <property type="term" value="P:TOR signaling"/>
    <property type="evidence" value="ECO:0007669"/>
    <property type="project" value="InterPro"/>
</dbReference>
<dbReference type="GO" id="GO:0030674">
    <property type="term" value="F:protein-macromolecule adaptor activity"/>
    <property type="evidence" value="ECO:0007669"/>
    <property type="project" value="TreeGrafter"/>
</dbReference>
<evidence type="ECO:0000313" key="5">
    <source>
        <dbReference type="EMBL" id="KAJ8431542.1"/>
    </source>
</evidence>
<dbReference type="GO" id="GO:0010492">
    <property type="term" value="P:maintenance of shoot apical meristem identity"/>
    <property type="evidence" value="ECO:0007669"/>
    <property type="project" value="UniProtKB-ARBA"/>
</dbReference>
<dbReference type="PANTHER" id="PTHR12848">
    <property type="entry name" value="REGULATORY-ASSOCIATED PROTEIN OF MTOR"/>
    <property type="match status" value="1"/>
</dbReference>
<dbReference type="GO" id="GO:0009267">
    <property type="term" value="P:cellular response to starvation"/>
    <property type="evidence" value="ECO:0007669"/>
    <property type="project" value="TreeGrafter"/>
</dbReference>
<evidence type="ECO:0008006" key="7">
    <source>
        <dbReference type="Google" id="ProtNLM"/>
    </source>
</evidence>
<keyword evidence="2" id="KW-0853">WD repeat</keyword>
<dbReference type="PRINTS" id="PR01547">
    <property type="entry name" value="YEAST176DUF"/>
</dbReference>
<name>A0A9Q1JV32_9CARY</name>
<dbReference type="GO" id="GO:0031931">
    <property type="term" value="C:TORC1 complex"/>
    <property type="evidence" value="ECO:0007669"/>
    <property type="project" value="InterPro"/>
</dbReference>
<comment type="similarity">
    <text evidence="1">Belongs to the WD repeat RAPTOR family.</text>
</comment>
<dbReference type="GO" id="GO:0010506">
    <property type="term" value="P:regulation of autophagy"/>
    <property type="evidence" value="ECO:0007669"/>
    <property type="project" value="TreeGrafter"/>
</dbReference>
<accession>A0A9Q1JV32</accession>
<dbReference type="SUPFAM" id="SSF48371">
    <property type="entry name" value="ARM repeat"/>
    <property type="match status" value="1"/>
</dbReference>
<feature type="compositionally biased region" description="Polar residues" evidence="4">
    <location>
        <begin position="358"/>
        <end position="378"/>
    </location>
</feature>
<dbReference type="Proteomes" id="UP001153076">
    <property type="component" value="Unassembled WGS sequence"/>
</dbReference>
<dbReference type="Gene3D" id="1.25.10.10">
    <property type="entry name" value="Leucine-rich Repeat Variant"/>
    <property type="match status" value="1"/>
</dbReference>
<evidence type="ECO:0000256" key="4">
    <source>
        <dbReference type="SAM" id="MobiDB-lite"/>
    </source>
</evidence>
<dbReference type="Gene3D" id="2.130.10.10">
    <property type="entry name" value="YVTN repeat-like/Quinoprotein amine dehydrogenase"/>
    <property type="match status" value="2"/>
</dbReference>
<comment type="caution">
    <text evidence="5">The sequence shown here is derived from an EMBL/GenBank/DDBJ whole genome shotgun (WGS) entry which is preliminary data.</text>
</comment>
<dbReference type="OrthoDB" id="10262360at2759"/>
<reference evidence="5" key="1">
    <citation type="submission" date="2022-04" db="EMBL/GenBank/DDBJ databases">
        <title>Carnegiea gigantea Genome sequencing and assembly v2.</title>
        <authorList>
            <person name="Copetti D."/>
            <person name="Sanderson M.J."/>
            <person name="Burquez A."/>
            <person name="Wojciechowski M.F."/>
        </authorList>
    </citation>
    <scope>NUCLEOTIDE SEQUENCE</scope>
    <source>
        <strain evidence="5">SGP5-SGP5p</strain>
        <tissue evidence="5">Aerial part</tissue>
    </source>
</reference>
<dbReference type="EMBL" id="JAKOGI010000682">
    <property type="protein sequence ID" value="KAJ8431542.1"/>
    <property type="molecule type" value="Genomic_DNA"/>
</dbReference>
<dbReference type="InterPro" id="IPR011989">
    <property type="entry name" value="ARM-like"/>
</dbReference>
<keyword evidence="6" id="KW-1185">Reference proteome</keyword>
<dbReference type="PANTHER" id="PTHR12848:SF16">
    <property type="entry name" value="REGULATORY-ASSOCIATED PROTEIN OF MTOR"/>
    <property type="match status" value="1"/>
</dbReference>